<keyword evidence="5" id="KW-1185">Reference proteome</keyword>
<accession>A0A6V7RT21</accession>
<comment type="caution">
    <text evidence="4">The sequence shown here is derived from an EMBL/GenBank/DDBJ whole genome shotgun (WGS) entry which is preliminary data.</text>
</comment>
<evidence type="ECO:0000256" key="3">
    <source>
        <dbReference type="ARBA" id="ARBA00019574"/>
    </source>
</evidence>
<reference evidence="4 5" key="1">
    <citation type="submission" date="2020-07" db="EMBL/GenBank/DDBJ databases">
        <authorList>
            <person name="Criscuolo A."/>
        </authorList>
    </citation>
    <scope>NUCLEOTIDE SEQUENCE [LARGE SCALE GENOMIC DNA]</scope>
    <source>
        <strain evidence="4">CIP111649</strain>
    </source>
</reference>
<proteinExistence type="inferred from homology"/>
<gene>
    <name evidence="4" type="ORF">JEODO184_02109</name>
</gene>
<evidence type="ECO:0000256" key="2">
    <source>
        <dbReference type="ARBA" id="ARBA00005721"/>
    </source>
</evidence>
<sequence>MKKIILMTRTSKSSITKKTGVNEVSKDQKQNFHDTLSFDDEVIEKIAGIATREVKGVLDMKGGIGSGLTDRFSDKENVTKGVSAEVGEKQAAIDLKVILEYGESAPKVFNKVKEVVKEQIKFMTGLNVVEVNVHVEDVMTEKEYRQANKSNENNDRVE</sequence>
<evidence type="ECO:0000256" key="1">
    <source>
        <dbReference type="ARBA" id="ARBA00002561"/>
    </source>
</evidence>
<comment type="function">
    <text evidence="1">May play a key role in alkaline pH tolerance.</text>
</comment>
<name>A0A6V7RT21_9STAP</name>
<evidence type="ECO:0000313" key="4">
    <source>
        <dbReference type="EMBL" id="CAD2081312.1"/>
    </source>
</evidence>
<evidence type="ECO:0000313" key="5">
    <source>
        <dbReference type="Proteomes" id="UP000589351"/>
    </source>
</evidence>
<organism evidence="4 5">
    <name type="scientific">Jeotgalicoccus meleagridis</name>
    <dbReference type="NCBI Taxonomy" id="2759181"/>
    <lineage>
        <taxon>Bacteria</taxon>
        <taxon>Bacillati</taxon>
        <taxon>Bacillota</taxon>
        <taxon>Bacilli</taxon>
        <taxon>Bacillales</taxon>
        <taxon>Staphylococcaceae</taxon>
        <taxon>Jeotgalicoccus</taxon>
    </lineage>
</organism>
<dbReference type="PANTHER" id="PTHR34297:SF3">
    <property type="entry name" value="ALKALINE SHOCK PROTEIN 23"/>
    <property type="match status" value="1"/>
</dbReference>
<protein>
    <recommendedName>
        <fullName evidence="3">Alkaline shock protein 23</fullName>
    </recommendedName>
</protein>
<dbReference type="AlphaFoldDB" id="A0A6V7RT21"/>
<dbReference type="EMBL" id="CAJEWD010000009">
    <property type="protein sequence ID" value="CAD2081312.1"/>
    <property type="molecule type" value="Genomic_DNA"/>
</dbReference>
<comment type="similarity">
    <text evidence="2">Belongs to the asp23 family.</text>
</comment>
<dbReference type="Proteomes" id="UP000589351">
    <property type="component" value="Unassembled WGS sequence"/>
</dbReference>
<dbReference type="Pfam" id="PF03780">
    <property type="entry name" value="Asp23"/>
    <property type="match status" value="1"/>
</dbReference>
<dbReference type="InterPro" id="IPR005531">
    <property type="entry name" value="Asp23"/>
</dbReference>
<dbReference type="PANTHER" id="PTHR34297">
    <property type="entry name" value="HYPOTHETICAL CYTOSOLIC PROTEIN-RELATED"/>
    <property type="match status" value="1"/>
</dbReference>